<accession>A0A9P3UNW1</accession>
<evidence type="ECO:0008006" key="4">
    <source>
        <dbReference type="Google" id="ProtNLM"/>
    </source>
</evidence>
<proteinExistence type="predicted"/>
<dbReference type="OrthoDB" id="2261329at2759"/>
<dbReference type="Proteomes" id="UP001063166">
    <property type="component" value="Unassembled WGS sequence"/>
</dbReference>
<feature type="compositionally biased region" description="Low complexity" evidence="1">
    <location>
        <begin position="349"/>
        <end position="374"/>
    </location>
</feature>
<reference evidence="2" key="1">
    <citation type="submission" date="2022-07" db="EMBL/GenBank/DDBJ databases">
        <title>The genome of Lyophyllum shimeji provides insight into the initial evolution of ectomycorrhizal fungal genome.</title>
        <authorList>
            <person name="Kobayashi Y."/>
            <person name="Shibata T."/>
            <person name="Hirakawa H."/>
            <person name="Shigenobu S."/>
            <person name="Nishiyama T."/>
            <person name="Yamada A."/>
            <person name="Hasebe M."/>
            <person name="Kawaguchi M."/>
        </authorList>
    </citation>
    <scope>NUCLEOTIDE SEQUENCE</scope>
    <source>
        <strain evidence="2">AT787</strain>
    </source>
</reference>
<evidence type="ECO:0000313" key="2">
    <source>
        <dbReference type="EMBL" id="GLB37676.1"/>
    </source>
</evidence>
<protein>
    <recommendedName>
        <fullName evidence="4">PH domain-containing protein</fullName>
    </recommendedName>
</protein>
<feature type="compositionally biased region" description="Basic residues" evidence="1">
    <location>
        <begin position="883"/>
        <end position="893"/>
    </location>
</feature>
<feature type="compositionally biased region" description="Basic and acidic residues" evidence="1">
    <location>
        <begin position="871"/>
        <end position="880"/>
    </location>
</feature>
<gene>
    <name evidence="2" type="ORF">LshimejAT787_0407270</name>
</gene>
<evidence type="ECO:0000313" key="3">
    <source>
        <dbReference type="Proteomes" id="UP001063166"/>
    </source>
</evidence>
<feature type="region of interest" description="Disordered" evidence="1">
    <location>
        <begin position="622"/>
        <end position="641"/>
    </location>
</feature>
<keyword evidence="3" id="KW-1185">Reference proteome</keyword>
<feature type="region of interest" description="Disordered" evidence="1">
    <location>
        <begin position="1"/>
        <end position="40"/>
    </location>
</feature>
<organism evidence="2 3">
    <name type="scientific">Lyophyllum shimeji</name>
    <name type="common">Hon-shimeji</name>
    <name type="synonym">Tricholoma shimeji</name>
    <dbReference type="NCBI Taxonomy" id="47721"/>
    <lineage>
        <taxon>Eukaryota</taxon>
        <taxon>Fungi</taxon>
        <taxon>Dikarya</taxon>
        <taxon>Basidiomycota</taxon>
        <taxon>Agaricomycotina</taxon>
        <taxon>Agaricomycetes</taxon>
        <taxon>Agaricomycetidae</taxon>
        <taxon>Agaricales</taxon>
        <taxon>Tricholomatineae</taxon>
        <taxon>Lyophyllaceae</taxon>
        <taxon>Lyophyllum</taxon>
    </lineage>
</organism>
<comment type="caution">
    <text evidence="2">The sequence shown here is derived from an EMBL/GenBank/DDBJ whole genome shotgun (WGS) entry which is preliminary data.</text>
</comment>
<sequence length="893" mass="96789">MSQSPERRSRPSCGAYAAPKAPPKVSDNAKPFDVTKKERSPIRQSFRNLLSVFKKANIRKAKQDEEPPLSSFRRQHQPFMDDLPAAPPVLRSRSRKLTSSLLYLSRPPQLPSSSPILPVWTSCTATLESDSIVISSFTAQGNPSVHSIQLSNCADVRSLSTQQLDPAESALLPRRRENQELKVFEILFEGRPREKFAANSVQERAAWVSAVWDTVLPDHDPPTSAGSKPQLAKMASDPSTSLSGSKNPAPLGQPSMAPTSSIPSQPERSLPSLPADTKPALSLDMHILNAHSRTASCSPASASVYTPTRPVSRASSAGDPRESRAPSPSIMNLSQLSVVRQRLAQIQPTTSQSSHGSLTSPTSSRASSCSRLTTPVFGSRKGPLTSPTESQDMLRVHSARSSAADSILNSYTDCSSHQSIEATELSLIRSAPEEVASQQPPLSPGRASHQPSMTYPGLQPVVELLHDQSAKHADQAADLGNQVLSLRNDVQRMPFEIASAISMAAHSEKVMKMVARVEAQARANGEAIGCIQNSLQEESLKHRGGALSGFDNLTQELQSFRDQLSQDLSHICSKLDSVHPAHAEGPVQLNNVAASKGEAPVPSRVVDLSEPHKKLDDLLAASTDGPLTEDEQNSSSANATKTEEMLKKVIGLLEKDSGQQALQAQQQAESVRYLNELNSWLEVFVNNGTSQISNISAGVDQLCRDLGSVEGGSSVLADIRQLALATAARDQSSAALQASVDGLLAMLQEQAAASNIASIASLVDRQRQDHEGLLRALATEISVEIKGERLRFVEAMKEATAINVQIHVEQFKKELQREVMEMTKEVGRLHRDRQAMQNQIADLFAFYIKHKAANQTAHNDVNAVVQERLHTTTSVHEKQSGTRARRPLPRPHG</sequence>
<evidence type="ECO:0000256" key="1">
    <source>
        <dbReference type="SAM" id="MobiDB-lite"/>
    </source>
</evidence>
<feature type="compositionally biased region" description="Polar residues" evidence="1">
    <location>
        <begin position="256"/>
        <end position="267"/>
    </location>
</feature>
<feature type="region of interest" description="Disordered" evidence="1">
    <location>
        <begin position="295"/>
        <end position="333"/>
    </location>
</feature>
<feature type="compositionally biased region" description="Polar residues" evidence="1">
    <location>
        <begin position="295"/>
        <end position="306"/>
    </location>
</feature>
<dbReference type="EMBL" id="BRPK01000004">
    <property type="protein sequence ID" value="GLB37676.1"/>
    <property type="molecule type" value="Genomic_DNA"/>
</dbReference>
<feature type="region of interest" description="Disordered" evidence="1">
    <location>
        <begin position="218"/>
        <end position="278"/>
    </location>
</feature>
<name>A0A9P3UNW1_LYOSH</name>
<feature type="compositionally biased region" description="Polar residues" evidence="1">
    <location>
        <begin position="237"/>
        <end position="246"/>
    </location>
</feature>
<dbReference type="AlphaFoldDB" id="A0A9P3UNW1"/>
<feature type="region of interest" description="Disordered" evidence="1">
    <location>
        <begin position="345"/>
        <end position="397"/>
    </location>
</feature>
<feature type="region of interest" description="Disordered" evidence="1">
    <location>
        <begin position="432"/>
        <end position="451"/>
    </location>
</feature>
<feature type="region of interest" description="Disordered" evidence="1">
    <location>
        <begin position="871"/>
        <end position="893"/>
    </location>
</feature>